<sequence>MKRIGKVFLNLCLLLIWNRKPVRSNFKFLRIVCWVVFSFVVFNCDNKEKGGEDLLIALIGTSRPPASLGNSTDTNAPTVTFQYSDTGGSILNRSYPVLVSNMFLTPTITQDPNTSLEFKSFSISPNLPAGIFFDSFTGWITGTPTVTVPSSEYTISLNYSIRNNKDRKLYQDQSATAKISFSTNYDPTLTYSFLQPGNNILSLGVGITYLPTVNGFGSGTITYSISPATLPAGLNFNTSNGTIFGTPTTVTGSTNYTITATNVNASDSVSFSLQVAIGQITALSYPSCSSQCTFPTNSPIASMNPSYTPNIPNQISSWSISPVLPAGLSFNTSTGVISGTPTSVSDPATTYTVTATNSAGSRQTTFTLATRNVVFGYFTPVTGYTQPMPGLNRFSTSIIPSNPSPLSGSPITSFTITPALPAGLFWDSSTGNISGYPVSTSSGNYTVTANTAAGGSSSTSIFISIGNGESKCYYAGTIDGCTFAAPYSCGVSNFCYTSLTSCINSPECVE</sequence>
<dbReference type="InterPro" id="IPR013783">
    <property type="entry name" value="Ig-like_fold"/>
</dbReference>
<dbReference type="AlphaFoldDB" id="A0A0E2D6N9"/>
<evidence type="ECO:0000313" key="1">
    <source>
        <dbReference type="EMBL" id="EKR55717.1"/>
    </source>
</evidence>
<dbReference type="PANTHER" id="PTHR35812:SF1">
    <property type="entry name" value="LIPOPROTEIN"/>
    <property type="match status" value="1"/>
</dbReference>
<dbReference type="PANTHER" id="PTHR35812">
    <property type="entry name" value="LIPOPROTEIN"/>
    <property type="match status" value="1"/>
</dbReference>
<gene>
    <name evidence="1" type="ORF">LEP1GSC105_2460</name>
</gene>
<dbReference type="InterPro" id="IPR015919">
    <property type="entry name" value="Cadherin-like_sf"/>
</dbReference>
<dbReference type="EMBL" id="AHNR02000028">
    <property type="protein sequence ID" value="EKR55717.1"/>
    <property type="molecule type" value="Genomic_DNA"/>
</dbReference>
<dbReference type="GO" id="GO:0016020">
    <property type="term" value="C:membrane"/>
    <property type="evidence" value="ECO:0007669"/>
    <property type="project" value="InterPro"/>
</dbReference>
<comment type="caution">
    <text evidence="1">The sequence shown here is derived from an EMBL/GenBank/DDBJ whole genome shotgun (WGS) entry which is preliminary data.</text>
</comment>
<dbReference type="GO" id="GO:0005509">
    <property type="term" value="F:calcium ion binding"/>
    <property type="evidence" value="ECO:0007669"/>
    <property type="project" value="InterPro"/>
</dbReference>
<organism evidence="1 2">
    <name type="scientific">Leptospira interrogans str. UI 12758</name>
    <dbReference type="NCBI Taxonomy" id="1049938"/>
    <lineage>
        <taxon>Bacteria</taxon>
        <taxon>Pseudomonadati</taxon>
        <taxon>Spirochaetota</taxon>
        <taxon>Spirochaetia</taxon>
        <taxon>Leptospirales</taxon>
        <taxon>Leptospiraceae</taxon>
        <taxon>Leptospira</taxon>
    </lineage>
</organism>
<name>A0A0E2D6N9_LEPIR</name>
<accession>A0A0E2D6N9</accession>
<protein>
    <submittedName>
        <fullName evidence="1">Ig domain protein</fullName>
    </submittedName>
</protein>
<reference evidence="1 2" key="1">
    <citation type="submission" date="2012-10" db="EMBL/GenBank/DDBJ databases">
        <authorList>
            <person name="Harkins D.M."/>
            <person name="Durkin A.S."/>
            <person name="Brinkac L.M."/>
            <person name="Haft D.H."/>
            <person name="Selengut J.D."/>
            <person name="Sanka R."/>
            <person name="DePew J."/>
            <person name="Purushe J."/>
            <person name="Chanthongthip A."/>
            <person name="Lattana O."/>
            <person name="Phetsouvanh R."/>
            <person name="Newton P.N."/>
            <person name="Vinetz J.M."/>
            <person name="Sutton G.G."/>
            <person name="Nierman W.C."/>
            <person name="Fouts D.E."/>
        </authorList>
    </citation>
    <scope>NUCLEOTIDE SEQUENCE [LARGE SCALE GENOMIC DNA]</scope>
    <source>
        <strain evidence="1 2">UI 12758</strain>
    </source>
</reference>
<dbReference type="RefSeq" id="WP_002071930.1">
    <property type="nucleotide sequence ID" value="NZ_AHNR02000028.1"/>
</dbReference>
<dbReference type="Proteomes" id="UP000001340">
    <property type="component" value="Unassembled WGS sequence"/>
</dbReference>
<dbReference type="Pfam" id="PF05345">
    <property type="entry name" value="He_PIG"/>
    <property type="match status" value="4"/>
</dbReference>
<dbReference type="Gene3D" id="2.60.40.10">
    <property type="entry name" value="Immunoglobulins"/>
    <property type="match status" value="3"/>
</dbReference>
<evidence type="ECO:0000313" key="2">
    <source>
        <dbReference type="Proteomes" id="UP000001340"/>
    </source>
</evidence>
<dbReference type="SUPFAM" id="SSF49313">
    <property type="entry name" value="Cadherin-like"/>
    <property type="match status" value="3"/>
</dbReference>
<proteinExistence type="predicted"/>